<name>A0ABQ4WXQ1_9ASTR</name>
<organism evidence="1 2">
    <name type="scientific">Tanacetum coccineum</name>
    <dbReference type="NCBI Taxonomy" id="301880"/>
    <lineage>
        <taxon>Eukaryota</taxon>
        <taxon>Viridiplantae</taxon>
        <taxon>Streptophyta</taxon>
        <taxon>Embryophyta</taxon>
        <taxon>Tracheophyta</taxon>
        <taxon>Spermatophyta</taxon>
        <taxon>Magnoliopsida</taxon>
        <taxon>eudicotyledons</taxon>
        <taxon>Gunneridae</taxon>
        <taxon>Pentapetalae</taxon>
        <taxon>asterids</taxon>
        <taxon>campanulids</taxon>
        <taxon>Asterales</taxon>
        <taxon>Asteraceae</taxon>
        <taxon>Asteroideae</taxon>
        <taxon>Anthemideae</taxon>
        <taxon>Anthemidinae</taxon>
        <taxon>Tanacetum</taxon>
    </lineage>
</organism>
<evidence type="ECO:0000313" key="2">
    <source>
        <dbReference type="Proteomes" id="UP001151760"/>
    </source>
</evidence>
<dbReference type="EMBL" id="BQNB010009008">
    <property type="protein sequence ID" value="GJS57475.1"/>
    <property type="molecule type" value="Genomic_DNA"/>
</dbReference>
<sequence length="99" mass="10916">MAGWRWWRGGCGDSDGGVRVAVAVAWRLLLWCAAICGDDVDGMEMVVGMTVVLVMLLVRWCGGGVWRVGDDVGGDAWRQWFGQRSPEFGRKKRGEREGG</sequence>
<comment type="caution">
    <text evidence="1">The sequence shown here is derived from an EMBL/GenBank/DDBJ whole genome shotgun (WGS) entry which is preliminary data.</text>
</comment>
<gene>
    <name evidence="1" type="ORF">Tco_0652259</name>
</gene>
<protein>
    <submittedName>
        <fullName evidence="1">Uncharacterized protein</fullName>
    </submittedName>
</protein>
<reference evidence="1" key="1">
    <citation type="journal article" date="2022" name="Int. J. Mol. Sci.">
        <title>Draft Genome of Tanacetum Coccineum: Genomic Comparison of Closely Related Tanacetum-Family Plants.</title>
        <authorList>
            <person name="Yamashiro T."/>
            <person name="Shiraishi A."/>
            <person name="Nakayama K."/>
            <person name="Satake H."/>
        </authorList>
    </citation>
    <scope>NUCLEOTIDE SEQUENCE</scope>
</reference>
<keyword evidence="2" id="KW-1185">Reference proteome</keyword>
<reference evidence="1" key="2">
    <citation type="submission" date="2022-01" db="EMBL/GenBank/DDBJ databases">
        <authorList>
            <person name="Yamashiro T."/>
            <person name="Shiraishi A."/>
            <person name="Satake H."/>
            <person name="Nakayama K."/>
        </authorList>
    </citation>
    <scope>NUCLEOTIDE SEQUENCE</scope>
</reference>
<evidence type="ECO:0000313" key="1">
    <source>
        <dbReference type="EMBL" id="GJS57475.1"/>
    </source>
</evidence>
<proteinExistence type="predicted"/>
<accession>A0ABQ4WXQ1</accession>
<dbReference type="Proteomes" id="UP001151760">
    <property type="component" value="Unassembled WGS sequence"/>
</dbReference>